<dbReference type="GO" id="GO:0005829">
    <property type="term" value="C:cytosol"/>
    <property type="evidence" value="ECO:0007669"/>
    <property type="project" value="TreeGrafter"/>
</dbReference>
<sequence length="212" mass="24489">MKYIVFDFDGTLVDSTKALVHAWNVAAKKFHFTPLRLEDVPSLLKYTIKERAAMYNFPLFKLPIIMPGIYKIYREQMALVTVKEGVRETIEHFIHEGYQVAVISSNKRTNIEAFFKQHHIEGIEEILTSSKIFGKDSMLKKFMKEQNIPTQSMLYIGDEMRDIEACHKVNVPVVALSWGYDAEPLLVAAKPTYLIKHIDDLPQIVAQHFQMN</sequence>
<dbReference type="SFLD" id="SFLDG01129">
    <property type="entry name" value="C1.5:_HAD__Beta-PGM__Phosphata"/>
    <property type="match status" value="1"/>
</dbReference>
<dbReference type="SUPFAM" id="SSF56784">
    <property type="entry name" value="HAD-like"/>
    <property type="match status" value="1"/>
</dbReference>
<dbReference type="Pfam" id="PF13419">
    <property type="entry name" value="HAD_2"/>
    <property type="match status" value="1"/>
</dbReference>
<evidence type="ECO:0000313" key="1">
    <source>
        <dbReference type="EMBL" id="OCS85397.1"/>
    </source>
</evidence>
<dbReference type="InterPro" id="IPR050155">
    <property type="entry name" value="HAD-like_hydrolase_sf"/>
</dbReference>
<organism evidence="1 2">
    <name type="scientific">Caryophanon tenue</name>
    <dbReference type="NCBI Taxonomy" id="33978"/>
    <lineage>
        <taxon>Bacteria</taxon>
        <taxon>Bacillati</taxon>
        <taxon>Bacillota</taxon>
        <taxon>Bacilli</taxon>
        <taxon>Bacillales</taxon>
        <taxon>Caryophanaceae</taxon>
        <taxon>Caryophanon</taxon>
    </lineage>
</organism>
<dbReference type="InterPro" id="IPR041492">
    <property type="entry name" value="HAD_2"/>
</dbReference>
<dbReference type="SFLD" id="SFLDS00003">
    <property type="entry name" value="Haloacid_Dehalogenase"/>
    <property type="match status" value="1"/>
</dbReference>
<dbReference type="Gene3D" id="1.10.150.240">
    <property type="entry name" value="Putative phosphatase, domain 2"/>
    <property type="match status" value="1"/>
</dbReference>
<dbReference type="InterPro" id="IPR036412">
    <property type="entry name" value="HAD-like_sf"/>
</dbReference>
<protein>
    <recommendedName>
        <fullName evidence="3">HAD family hydrolase</fullName>
    </recommendedName>
</protein>
<dbReference type="Proteomes" id="UP000093199">
    <property type="component" value="Unassembled WGS sequence"/>
</dbReference>
<dbReference type="AlphaFoldDB" id="A0A1C0YDZ2"/>
<keyword evidence="2" id="KW-1185">Reference proteome</keyword>
<dbReference type="GO" id="GO:0006281">
    <property type="term" value="P:DNA repair"/>
    <property type="evidence" value="ECO:0007669"/>
    <property type="project" value="TreeGrafter"/>
</dbReference>
<evidence type="ECO:0000313" key="2">
    <source>
        <dbReference type="Proteomes" id="UP000093199"/>
    </source>
</evidence>
<proteinExistence type="predicted"/>
<accession>A0A1C0YDZ2</accession>
<reference evidence="1 2" key="1">
    <citation type="submission" date="2016-07" db="EMBL/GenBank/DDBJ databases">
        <title>Caryophanon tenue genome sequencing.</title>
        <authorList>
            <person name="Verma A."/>
            <person name="Pal Y."/>
            <person name="Krishnamurthi S."/>
        </authorList>
    </citation>
    <scope>NUCLEOTIDE SEQUENCE [LARGE SCALE GENOMIC DNA]</scope>
    <source>
        <strain evidence="1 2">DSM 14152</strain>
    </source>
</reference>
<dbReference type="RefSeq" id="WP_066544928.1">
    <property type="nucleotide sequence ID" value="NZ_MASJ01000014.1"/>
</dbReference>
<dbReference type="InterPro" id="IPR023214">
    <property type="entry name" value="HAD_sf"/>
</dbReference>
<gene>
    <name evidence="1" type="ORF">A6M13_13230</name>
</gene>
<dbReference type="InterPro" id="IPR023198">
    <property type="entry name" value="PGP-like_dom2"/>
</dbReference>
<dbReference type="EMBL" id="MASJ01000014">
    <property type="protein sequence ID" value="OCS85397.1"/>
    <property type="molecule type" value="Genomic_DNA"/>
</dbReference>
<name>A0A1C0YDZ2_9BACL</name>
<dbReference type="PANTHER" id="PTHR43434">
    <property type="entry name" value="PHOSPHOGLYCOLATE PHOSPHATASE"/>
    <property type="match status" value="1"/>
</dbReference>
<dbReference type="Gene3D" id="3.40.50.1000">
    <property type="entry name" value="HAD superfamily/HAD-like"/>
    <property type="match status" value="1"/>
</dbReference>
<evidence type="ECO:0008006" key="3">
    <source>
        <dbReference type="Google" id="ProtNLM"/>
    </source>
</evidence>
<comment type="caution">
    <text evidence="1">The sequence shown here is derived from an EMBL/GenBank/DDBJ whole genome shotgun (WGS) entry which is preliminary data.</text>
</comment>
<dbReference type="GO" id="GO:0008967">
    <property type="term" value="F:phosphoglycolate phosphatase activity"/>
    <property type="evidence" value="ECO:0007669"/>
    <property type="project" value="TreeGrafter"/>
</dbReference>
<dbReference type="PANTHER" id="PTHR43434:SF13">
    <property type="entry name" value="PHOSPHOGLYCOLATE PHOSPHATASE"/>
    <property type="match status" value="1"/>
</dbReference>